<sequence>MELSPAQLAALRDLYSRHGRIGERICLQDDGTSELNFEEFRALAQSLQLPVAQLPESAQREVFAELAASGAGPRETASFEEFCRWTAEGSGADALALLEASQSDAALSAGAARLLTTLLRPLGGVAFLQGLVALKLKGLWLAKASLMAAKKVTLLAKAKAAYTLEASIRNPFRLFRRQVVSPLDAFRSHPQGLVDAVRKEFKETGVQGVSTKTLAPYVANATIAMAMFHTYTATRLFLHRVASEPGEWPAAVGDWPLLCEAASGLAAGIVQGTLHTPLYNVRLCRDDQIAALAAQGSQKSLGQRLRDLHGRVGLRGCFQNYPFVLAQEACSLTTFFTSYEWLKLEATVLLRHHVDASGEKDPWAWAGAACGAGFILAAVGTPFENLLAWHVARRTQHQPQGVLRHFLSSSQPKARLAILFSGMRSKLFAAPLAGMPLLAYDATLRCDAEWPAANASEQPRGQRRPAAQLHTAALTWN</sequence>
<comment type="similarity">
    <text evidence="2">Belongs to the mitochondrial carrier (TC 2.A.29) family.</text>
</comment>
<dbReference type="GO" id="GO:0031966">
    <property type="term" value="C:mitochondrial membrane"/>
    <property type="evidence" value="ECO:0007669"/>
    <property type="project" value="UniProtKB-SubCell"/>
</dbReference>
<keyword evidence="11" id="KW-1185">Reference proteome</keyword>
<keyword evidence="8" id="KW-0472">Membrane</keyword>
<dbReference type="EMBL" id="CAUJNA010003350">
    <property type="protein sequence ID" value="CAJ1399855.1"/>
    <property type="molecule type" value="Genomic_DNA"/>
</dbReference>
<evidence type="ECO:0000256" key="3">
    <source>
        <dbReference type="ARBA" id="ARBA00022448"/>
    </source>
</evidence>
<evidence type="ECO:0000256" key="6">
    <source>
        <dbReference type="ARBA" id="ARBA00022989"/>
    </source>
</evidence>
<dbReference type="SUPFAM" id="SSF103506">
    <property type="entry name" value="Mitochondrial carrier"/>
    <property type="match status" value="1"/>
</dbReference>
<organism evidence="10 11">
    <name type="scientific">Effrenium voratum</name>
    <dbReference type="NCBI Taxonomy" id="2562239"/>
    <lineage>
        <taxon>Eukaryota</taxon>
        <taxon>Sar</taxon>
        <taxon>Alveolata</taxon>
        <taxon>Dinophyceae</taxon>
        <taxon>Suessiales</taxon>
        <taxon>Symbiodiniaceae</taxon>
        <taxon>Effrenium</taxon>
    </lineage>
</organism>
<dbReference type="Proteomes" id="UP001178507">
    <property type="component" value="Unassembled WGS sequence"/>
</dbReference>
<keyword evidence="5" id="KW-0677">Repeat</keyword>
<evidence type="ECO:0000256" key="4">
    <source>
        <dbReference type="ARBA" id="ARBA00022692"/>
    </source>
</evidence>
<protein>
    <submittedName>
        <fullName evidence="10">Uncharacterized protein</fullName>
    </submittedName>
</protein>
<evidence type="ECO:0000313" key="11">
    <source>
        <dbReference type="Proteomes" id="UP001178507"/>
    </source>
</evidence>
<reference evidence="10" key="1">
    <citation type="submission" date="2023-08" db="EMBL/GenBank/DDBJ databases">
        <authorList>
            <person name="Chen Y."/>
            <person name="Shah S."/>
            <person name="Dougan E. K."/>
            <person name="Thang M."/>
            <person name="Chan C."/>
        </authorList>
    </citation>
    <scope>NUCLEOTIDE SEQUENCE</scope>
</reference>
<keyword evidence="7" id="KW-0496">Mitochondrion</keyword>
<evidence type="ECO:0000256" key="1">
    <source>
        <dbReference type="ARBA" id="ARBA00004225"/>
    </source>
</evidence>
<dbReference type="GO" id="GO:0022857">
    <property type="term" value="F:transmembrane transporter activity"/>
    <property type="evidence" value="ECO:0007669"/>
    <property type="project" value="TreeGrafter"/>
</dbReference>
<evidence type="ECO:0000256" key="9">
    <source>
        <dbReference type="SAM" id="MobiDB-lite"/>
    </source>
</evidence>
<keyword evidence="3" id="KW-0813">Transport</keyword>
<proteinExistence type="inferred from homology"/>
<evidence type="ECO:0000256" key="7">
    <source>
        <dbReference type="ARBA" id="ARBA00023128"/>
    </source>
</evidence>
<evidence type="ECO:0000313" key="10">
    <source>
        <dbReference type="EMBL" id="CAJ1399855.1"/>
    </source>
</evidence>
<dbReference type="PANTHER" id="PTHR45624">
    <property type="entry name" value="MITOCHONDRIAL BASIC AMINO ACIDS TRANSPORTER-RELATED"/>
    <property type="match status" value="1"/>
</dbReference>
<keyword evidence="4" id="KW-0812">Transmembrane</keyword>
<name>A0AA36J751_9DINO</name>
<evidence type="ECO:0000256" key="2">
    <source>
        <dbReference type="ARBA" id="ARBA00006375"/>
    </source>
</evidence>
<evidence type="ECO:0000256" key="8">
    <source>
        <dbReference type="ARBA" id="ARBA00023136"/>
    </source>
</evidence>
<feature type="region of interest" description="Disordered" evidence="9">
    <location>
        <begin position="453"/>
        <end position="477"/>
    </location>
</feature>
<comment type="subcellular location">
    <subcellularLocation>
        <location evidence="1">Mitochondrion membrane</location>
        <topology evidence="1">Multi-pass membrane protein</topology>
    </subcellularLocation>
</comment>
<dbReference type="Gene3D" id="1.50.40.10">
    <property type="entry name" value="Mitochondrial carrier domain"/>
    <property type="match status" value="1"/>
</dbReference>
<evidence type="ECO:0000256" key="5">
    <source>
        <dbReference type="ARBA" id="ARBA00022737"/>
    </source>
</evidence>
<accession>A0AA36J751</accession>
<dbReference type="InterPro" id="IPR050567">
    <property type="entry name" value="Mitochondrial_Carrier"/>
</dbReference>
<gene>
    <name evidence="10" type="ORF">EVOR1521_LOCUS23318</name>
</gene>
<keyword evidence="6" id="KW-1133">Transmembrane helix</keyword>
<dbReference type="InterPro" id="IPR023395">
    <property type="entry name" value="MCP_dom_sf"/>
</dbReference>
<comment type="caution">
    <text evidence="10">The sequence shown here is derived from an EMBL/GenBank/DDBJ whole genome shotgun (WGS) entry which is preliminary data.</text>
</comment>
<dbReference type="AlphaFoldDB" id="A0AA36J751"/>